<dbReference type="SUPFAM" id="SSF57716">
    <property type="entry name" value="Glucocorticoid receptor-like (DNA-binding domain)"/>
    <property type="match status" value="1"/>
</dbReference>
<dbReference type="SUPFAM" id="SSF118310">
    <property type="entry name" value="AN1-like Zinc finger"/>
    <property type="match status" value="1"/>
</dbReference>
<feature type="domain" description="AN1-type" evidence="7">
    <location>
        <begin position="144"/>
        <end position="190"/>
    </location>
</feature>
<feature type="domain" description="A20-type" evidence="6">
    <location>
        <begin position="9"/>
        <end position="43"/>
    </location>
</feature>
<dbReference type="Proteomes" id="UP001519460">
    <property type="component" value="Unassembled WGS sequence"/>
</dbReference>
<evidence type="ECO:0000313" key="9">
    <source>
        <dbReference type="Proteomes" id="UP001519460"/>
    </source>
</evidence>
<dbReference type="Gene3D" id="1.20.5.4770">
    <property type="match status" value="1"/>
</dbReference>
<dbReference type="SMART" id="SM00154">
    <property type="entry name" value="ZnF_AN1"/>
    <property type="match status" value="1"/>
</dbReference>
<reference evidence="8 9" key="1">
    <citation type="journal article" date="2023" name="Sci. Data">
        <title>Genome assembly of the Korean intertidal mud-creeper Batillaria attramentaria.</title>
        <authorList>
            <person name="Patra A.K."/>
            <person name="Ho P.T."/>
            <person name="Jun S."/>
            <person name="Lee S.J."/>
            <person name="Kim Y."/>
            <person name="Won Y.J."/>
        </authorList>
    </citation>
    <scope>NUCLEOTIDE SEQUENCE [LARGE SCALE GENOMIC DNA]</scope>
    <source>
        <strain evidence="8">Wonlab-2016</strain>
    </source>
</reference>
<dbReference type="PROSITE" id="PS51039">
    <property type="entry name" value="ZF_AN1"/>
    <property type="match status" value="1"/>
</dbReference>
<evidence type="ECO:0000313" key="8">
    <source>
        <dbReference type="EMBL" id="KAK7482114.1"/>
    </source>
</evidence>
<evidence type="ECO:0000256" key="1">
    <source>
        <dbReference type="ARBA" id="ARBA00022723"/>
    </source>
</evidence>
<dbReference type="InterPro" id="IPR035896">
    <property type="entry name" value="AN1-like_Znf"/>
</dbReference>
<dbReference type="PROSITE" id="PS51036">
    <property type="entry name" value="ZF_A20"/>
    <property type="match status" value="1"/>
</dbReference>
<evidence type="ECO:0000259" key="7">
    <source>
        <dbReference type="PROSITE" id="PS51039"/>
    </source>
</evidence>
<keyword evidence="3" id="KW-0862">Zinc</keyword>
<dbReference type="SMART" id="SM00259">
    <property type="entry name" value="ZnF_A20"/>
    <property type="match status" value="1"/>
</dbReference>
<sequence>MESNGNENLPPTTMCRMGCGFYAGASFDGMCSKCYRDVLKRKQSSSPVSSGRISPVTTTTDTTMEKVESMAATLAQTNIGDSSPSPCQRGESGNTTPNVDTGSPTVPTTNVTCQDKDADRGEEGAVGGLDTADDADGNGDRDKKPKKNRCHNCRKKVGLTGFVCRCGGLFCSLHRYSDKHGCSFDYKEHGQEQIRRNNPIIVGAKIQKI</sequence>
<name>A0ABD0K4V6_9CAEN</name>
<dbReference type="EMBL" id="JACVVK020000250">
    <property type="protein sequence ID" value="KAK7482114.1"/>
    <property type="molecule type" value="Genomic_DNA"/>
</dbReference>
<evidence type="ECO:0000259" key="6">
    <source>
        <dbReference type="PROSITE" id="PS51036"/>
    </source>
</evidence>
<feature type="compositionally biased region" description="Basic and acidic residues" evidence="5">
    <location>
        <begin position="114"/>
        <end position="123"/>
    </location>
</feature>
<dbReference type="Pfam" id="PF01428">
    <property type="entry name" value="zf-AN1"/>
    <property type="match status" value="1"/>
</dbReference>
<dbReference type="InterPro" id="IPR002653">
    <property type="entry name" value="Znf_A20"/>
</dbReference>
<organism evidence="8 9">
    <name type="scientific">Batillaria attramentaria</name>
    <dbReference type="NCBI Taxonomy" id="370345"/>
    <lineage>
        <taxon>Eukaryota</taxon>
        <taxon>Metazoa</taxon>
        <taxon>Spiralia</taxon>
        <taxon>Lophotrochozoa</taxon>
        <taxon>Mollusca</taxon>
        <taxon>Gastropoda</taxon>
        <taxon>Caenogastropoda</taxon>
        <taxon>Sorbeoconcha</taxon>
        <taxon>Cerithioidea</taxon>
        <taxon>Batillariidae</taxon>
        <taxon>Batillaria</taxon>
    </lineage>
</organism>
<dbReference type="AlphaFoldDB" id="A0ABD0K4V6"/>
<keyword evidence="1" id="KW-0479">Metal-binding</keyword>
<proteinExistence type="predicted"/>
<evidence type="ECO:0000256" key="4">
    <source>
        <dbReference type="PROSITE-ProRule" id="PRU00449"/>
    </source>
</evidence>
<dbReference type="FunFam" id="4.10.1110.10:FF:000001">
    <property type="entry name" value="Zinc finger AN1-type containing 6"/>
    <property type="match status" value="1"/>
</dbReference>
<feature type="region of interest" description="Disordered" evidence="5">
    <location>
        <begin position="77"/>
        <end position="148"/>
    </location>
</feature>
<gene>
    <name evidence="8" type="ORF">BaRGS_00026579</name>
</gene>
<dbReference type="InterPro" id="IPR050652">
    <property type="entry name" value="AN1_A20_ZnFinger"/>
</dbReference>
<protein>
    <submittedName>
        <fullName evidence="8">Uncharacterized protein</fullName>
    </submittedName>
</protein>
<keyword evidence="9" id="KW-1185">Reference proteome</keyword>
<dbReference type="GO" id="GO:0008270">
    <property type="term" value="F:zinc ion binding"/>
    <property type="evidence" value="ECO:0007669"/>
    <property type="project" value="UniProtKB-KW"/>
</dbReference>
<accession>A0ABD0K4V6</accession>
<comment type="caution">
    <text evidence="8">The sequence shown here is derived from an EMBL/GenBank/DDBJ whole genome shotgun (WGS) entry which is preliminary data.</text>
</comment>
<dbReference type="Pfam" id="PF01754">
    <property type="entry name" value="zf-A20"/>
    <property type="match status" value="1"/>
</dbReference>
<dbReference type="PANTHER" id="PTHR10634:SF149">
    <property type="entry name" value="AN1-TYPE DOMAIN-CONTAINING PROTEIN-RELATED"/>
    <property type="match status" value="1"/>
</dbReference>
<evidence type="ECO:0000256" key="3">
    <source>
        <dbReference type="ARBA" id="ARBA00022833"/>
    </source>
</evidence>
<evidence type="ECO:0000256" key="2">
    <source>
        <dbReference type="ARBA" id="ARBA00022771"/>
    </source>
</evidence>
<feature type="compositionally biased region" description="Polar residues" evidence="5">
    <location>
        <begin position="77"/>
        <end position="113"/>
    </location>
</feature>
<evidence type="ECO:0000256" key="5">
    <source>
        <dbReference type="SAM" id="MobiDB-lite"/>
    </source>
</evidence>
<dbReference type="PANTHER" id="PTHR10634">
    <property type="entry name" value="AN1-TYPE ZINC FINGER PROTEIN"/>
    <property type="match status" value="1"/>
</dbReference>
<dbReference type="InterPro" id="IPR000058">
    <property type="entry name" value="Znf_AN1"/>
</dbReference>
<dbReference type="Gene3D" id="4.10.1110.10">
    <property type="entry name" value="AN1-like Zinc finger"/>
    <property type="match status" value="1"/>
</dbReference>
<keyword evidence="2 4" id="KW-0863">Zinc-finger</keyword>